<keyword evidence="1" id="KW-0732">Signal</keyword>
<name>A0ABT3CWB8_9BACT</name>
<gene>
    <name evidence="2" type="ORF">N7U62_15065</name>
</gene>
<evidence type="ECO:0000313" key="3">
    <source>
        <dbReference type="Proteomes" id="UP001300692"/>
    </source>
</evidence>
<dbReference type="Gene3D" id="2.40.160.60">
    <property type="entry name" value="Outer membrane protein transport protein (OMPP1/FadL/TodX)"/>
    <property type="match status" value="1"/>
</dbReference>
<feature type="chain" id="PRO_5045721207" description="Outer membrane protein transport protein (OMPP1/FadL/TodX)" evidence="1">
    <location>
        <begin position="26"/>
        <end position="523"/>
    </location>
</feature>
<dbReference type="EMBL" id="JAOYOD010000001">
    <property type="protein sequence ID" value="MCV9388002.1"/>
    <property type="molecule type" value="Genomic_DNA"/>
</dbReference>
<accession>A0ABT3CWB8</accession>
<feature type="signal peptide" evidence="1">
    <location>
        <begin position="1"/>
        <end position="25"/>
    </location>
</feature>
<dbReference type="SUPFAM" id="SSF56935">
    <property type="entry name" value="Porins"/>
    <property type="match status" value="1"/>
</dbReference>
<comment type="caution">
    <text evidence="2">The sequence shown here is derived from an EMBL/GenBank/DDBJ whole genome shotgun (WGS) entry which is preliminary data.</text>
</comment>
<keyword evidence="3" id="KW-1185">Reference proteome</keyword>
<dbReference type="Proteomes" id="UP001300692">
    <property type="component" value="Unassembled WGS sequence"/>
</dbReference>
<protein>
    <recommendedName>
        <fullName evidence="4">Outer membrane protein transport protein (OMPP1/FadL/TodX)</fullName>
    </recommendedName>
</protein>
<sequence>MNKNTMSRQISILLLSMIIGTPLWAQNSVDNAFGYYNDALLFSRTYTGGSARMQGIGGAQVSLGSDINAAYVNPAGLGSLLSSGITFTPSLDFSNTESKFMGNYSGDFKGNFNFANLGMALHFPNEDNESGFKGLTFAITLTRENNFHQNYFYDGFNDEEAGKSSIVDSYLDRAWGLDPDDLGGDLLDAYDQYLINPEILTDAGTGQDFTGYYKVIGDFPRQIEKVRSRGAQYEWDFALGANFMDKIYFGGALGINTIRYYTEQTYSESEYVFEGSIDEGIDLHSRRNTLKVDGTGVSGTFGMIVRPIPILRLGATIKTPTLYGMREETSDDFLTLYNNLTFNDGTEDITLDGEYYSEYLSESRYSLTTPWKLTTGGSLFLGKIGFLSADIEFMDYSQASVSSNDFIETDDNNAIKDLYQNTINLRFGGEFRINQFMIRGGYNLDGDPYKNSAIDNSIQRITGGIGYRNKDYFVDLAVVHTSWQSRRSPYTIYSFDDPNLDISPTASIDHSNVNVSVTFGVNF</sequence>
<organism evidence="2 3">
    <name type="scientific">Reichenbachiella ulvae</name>
    <dbReference type="NCBI Taxonomy" id="2980104"/>
    <lineage>
        <taxon>Bacteria</taxon>
        <taxon>Pseudomonadati</taxon>
        <taxon>Bacteroidota</taxon>
        <taxon>Cytophagia</taxon>
        <taxon>Cytophagales</taxon>
        <taxon>Reichenbachiellaceae</taxon>
        <taxon>Reichenbachiella</taxon>
    </lineage>
</organism>
<evidence type="ECO:0000256" key="1">
    <source>
        <dbReference type="SAM" id="SignalP"/>
    </source>
</evidence>
<evidence type="ECO:0008006" key="4">
    <source>
        <dbReference type="Google" id="ProtNLM"/>
    </source>
</evidence>
<evidence type="ECO:0000313" key="2">
    <source>
        <dbReference type="EMBL" id="MCV9388002.1"/>
    </source>
</evidence>
<proteinExistence type="predicted"/>
<dbReference type="RefSeq" id="WP_264138822.1">
    <property type="nucleotide sequence ID" value="NZ_JAOYOD010000001.1"/>
</dbReference>
<reference evidence="2 3" key="1">
    <citation type="submission" date="2022-10" db="EMBL/GenBank/DDBJ databases">
        <title>Comparative genomics and taxonomic characterization of three novel marine species of genus Reichenbachiella exhibiting antioxidant and polysaccharide degradation activities.</title>
        <authorList>
            <person name="Muhammad N."/>
            <person name="Lee Y.-J."/>
            <person name="Ko J."/>
            <person name="Kim S.-G."/>
        </authorList>
    </citation>
    <scope>NUCLEOTIDE SEQUENCE [LARGE SCALE GENOMIC DNA]</scope>
    <source>
        <strain evidence="2 3">ABR2-5</strain>
    </source>
</reference>